<accession>A0A4Y7QN18</accession>
<dbReference type="VEuPathDB" id="FungiDB:BD410DRAFT_798627"/>
<evidence type="ECO:0000313" key="3">
    <source>
        <dbReference type="Proteomes" id="UP000294933"/>
    </source>
</evidence>
<dbReference type="EMBL" id="ML170157">
    <property type="protein sequence ID" value="TDL28300.1"/>
    <property type="molecule type" value="Genomic_DNA"/>
</dbReference>
<feature type="region of interest" description="Disordered" evidence="1">
    <location>
        <begin position="352"/>
        <end position="423"/>
    </location>
</feature>
<evidence type="ECO:0000313" key="2">
    <source>
        <dbReference type="EMBL" id="TDL28300.1"/>
    </source>
</evidence>
<feature type="compositionally biased region" description="Low complexity" evidence="1">
    <location>
        <begin position="476"/>
        <end position="491"/>
    </location>
</feature>
<gene>
    <name evidence="2" type="ORF">BD410DRAFT_798627</name>
</gene>
<feature type="region of interest" description="Disordered" evidence="1">
    <location>
        <begin position="661"/>
        <end position="680"/>
    </location>
</feature>
<proteinExistence type="predicted"/>
<sequence>MDPQKNFPRIYTHKIPGYPGLVLSTTSIESLPEVQPLVTAPSVPSLIEDDLDPDQAQQDADQYLQIPVRYPDPSPLRPLILSERILARRSSSAPPVTHVTEPLPLTRPPLPAIPPPVVPAPDVPPVAPPPTVAAVPPPAVNALPAPPPPFVAPPAIMAAPPPIPMLAPSRPEAPYFSGADLQLNEFLDEYESLAAQAHLTPEEQCKRLYKYAEPSHGELWKDLPARTAAPTVWADYRSAIEALYPGSNSSRRFTPSELRAFVSDQHANYVMETIDDLGDYHRKFTRRASPLTANQRLPDADKNELYFAGFPRRFQTKLKQRLLIQHPDHDEGDAFPMAEVYAAAGHILANTHSVATALPRPTRQQSRPRRDERDLDNGSDSDSSSERHHSGQSQRTKNSRRRENPERELAAPATPATTPSPSNYLQVKLATSGQSAPVKQESPDFDNLLATLTAHVTSQIDSLGRQLANSLTLKNAPSSAPRQSPSRPQSPIDHTSCLFCMDPSHMMRECPTAQEYIRAGKVIKDARNRTLKFNFNDFLNDAEEFNAWREVAGHDYVLYYIQLYNMGSISIRLLGVELLGIGELAPPRPNTVFVERGVRDELKGSWIRASCWMVRWTCSSTSPNVVPLSTPFGPIHIHPQSPFPVSPLLPIEHPNVATAQLAGPAAPAEPSTHHRSLQPRQDPYLRSEARMSAVALVLVINGPDLCAFVPASPRTLPMPSSSVRRPGFKPSIRRRHLCSSKQRRTPSRAFPCSHPHVHVHVPADLQTITTPSPSNQREHISALLVDLPRYILTSLGPPPPPPTPDIDDYGLDDKSNPIQSMTGSRPFRVPESMARDLCRQRRSGDVSGSAS</sequence>
<dbReference type="AlphaFoldDB" id="A0A4Y7QN18"/>
<feature type="compositionally biased region" description="Low complexity" evidence="1">
    <location>
        <begin position="410"/>
        <end position="422"/>
    </location>
</feature>
<dbReference type="STRING" id="50990.A0A4Y7QN18"/>
<keyword evidence="3" id="KW-1185">Reference proteome</keyword>
<feature type="region of interest" description="Disordered" evidence="1">
    <location>
        <begin position="473"/>
        <end position="495"/>
    </location>
</feature>
<feature type="compositionally biased region" description="Low complexity" evidence="1">
    <location>
        <begin position="661"/>
        <end position="670"/>
    </location>
</feature>
<dbReference type="Proteomes" id="UP000294933">
    <property type="component" value="Unassembled WGS sequence"/>
</dbReference>
<dbReference type="OrthoDB" id="2682330at2759"/>
<evidence type="ECO:0000256" key="1">
    <source>
        <dbReference type="SAM" id="MobiDB-lite"/>
    </source>
</evidence>
<feature type="region of interest" description="Disordered" evidence="1">
    <location>
        <begin position="793"/>
        <end position="851"/>
    </location>
</feature>
<feature type="compositionally biased region" description="Basic and acidic residues" evidence="1">
    <location>
        <begin position="833"/>
        <end position="844"/>
    </location>
</feature>
<organism evidence="2 3">
    <name type="scientific">Rickenella mellea</name>
    <dbReference type="NCBI Taxonomy" id="50990"/>
    <lineage>
        <taxon>Eukaryota</taxon>
        <taxon>Fungi</taxon>
        <taxon>Dikarya</taxon>
        <taxon>Basidiomycota</taxon>
        <taxon>Agaricomycotina</taxon>
        <taxon>Agaricomycetes</taxon>
        <taxon>Hymenochaetales</taxon>
        <taxon>Rickenellaceae</taxon>
        <taxon>Rickenella</taxon>
    </lineage>
</organism>
<reference evidence="2 3" key="1">
    <citation type="submission" date="2018-06" db="EMBL/GenBank/DDBJ databases">
        <title>A transcriptomic atlas of mushroom development highlights an independent origin of complex multicellularity.</title>
        <authorList>
            <consortium name="DOE Joint Genome Institute"/>
            <person name="Krizsan K."/>
            <person name="Almasi E."/>
            <person name="Merenyi Z."/>
            <person name="Sahu N."/>
            <person name="Viragh M."/>
            <person name="Koszo T."/>
            <person name="Mondo S."/>
            <person name="Kiss B."/>
            <person name="Balint B."/>
            <person name="Kues U."/>
            <person name="Barry K."/>
            <person name="Hegedus J.C."/>
            <person name="Henrissat B."/>
            <person name="Johnson J."/>
            <person name="Lipzen A."/>
            <person name="Ohm R."/>
            <person name="Nagy I."/>
            <person name="Pangilinan J."/>
            <person name="Yan J."/>
            <person name="Xiong Y."/>
            <person name="Grigoriev I.V."/>
            <person name="Hibbett D.S."/>
            <person name="Nagy L.G."/>
        </authorList>
    </citation>
    <scope>NUCLEOTIDE SEQUENCE [LARGE SCALE GENOMIC DNA]</scope>
    <source>
        <strain evidence="2 3">SZMC22713</strain>
    </source>
</reference>
<name>A0A4Y7QN18_9AGAM</name>
<protein>
    <submittedName>
        <fullName evidence="2">Uncharacterized protein</fullName>
    </submittedName>
</protein>